<comment type="caution">
    <text evidence="1">The sequence shown here is derived from an EMBL/GenBank/DDBJ whole genome shotgun (WGS) entry which is preliminary data.</text>
</comment>
<proteinExistence type="predicted"/>
<evidence type="ECO:0000313" key="1">
    <source>
        <dbReference type="EMBL" id="KRL06077.1"/>
    </source>
</evidence>
<keyword evidence="2" id="KW-1185">Reference proteome</keyword>
<sequence length="51" mass="5899">MVIKIPKIEILRSQLDLSFGLRRISKIKISERDSDQEILFLILQEDGDGNN</sequence>
<dbReference type="Proteomes" id="UP000051448">
    <property type="component" value="Unassembled WGS sequence"/>
</dbReference>
<dbReference type="PATRIC" id="fig|1423759.3.peg.1250"/>
<reference evidence="1 2" key="1">
    <citation type="journal article" date="2015" name="Genome Announc.">
        <title>Expanding the biotechnology potential of lactobacilli through comparative genomics of 213 strains and associated genera.</title>
        <authorList>
            <person name="Sun Z."/>
            <person name="Harris H.M."/>
            <person name="McCann A."/>
            <person name="Guo C."/>
            <person name="Argimon S."/>
            <person name="Zhang W."/>
            <person name="Yang X."/>
            <person name="Jeffery I.B."/>
            <person name="Cooney J.C."/>
            <person name="Kagawa T.F."/>
            <person name="Liu W."/>
            <person name="Song Y."/>
            <person name="Salvetti E."/>
            <person name="Wrobel A."/>
            <person name="Rasinkangas P."/>
            <person name="Parkhill J."/>
            <person name="Rea M.C."/>
            <person name="O'Sullivan O."/>
            <person name="Ritari J."/>
            <person name="Douillard F.P."/>
            <person name="Paul Ross R."/>
            <person name="Yang R."/>
            <person name="Briner A.E."/>
            <person name="Felis G.E."/>
            <person name="de Vos W.M."/>
            <person name="Barrangou R."/>
            <person name="Klaenhammer T.R."/>
            <person name="Caufield P.W."/>
            <person name="Cui Y."/>
            <person name="Zhang H."/>
            <person name="O'Toole P.W."/>
        </authorList>
    </citation>
    <scope>NUCLEOTIDE SEQUENCE [LARGE SCALE GENOMIC DNA]</scope>
    <source>
        <strain evidence="1 2">DSM 19519</strain>
    </source>
</reference>
<organism evidence="1 2">
    <name type="scientific">Liquorilactobacillus hordei DSM 19519</name>
    <dbReference type="NCBI Taxonomy" id="1423759"/>
    <lineage>
        <taxon>Bacteria</taxon>
        <taxon>Bacillati</taxon>
        <taxon>Bacillota</taxon>
        <taxon>Bacilli</taxon>
        <taxon>Lactobacillales</taxon>
        <taxon>Lactobacillaceae</taxon>
        <taxon>Liquorilactobacillus</taxon>
    </lineage>
</organism>
<name>A0A0R1MD10_9LACO</name>
<protein>
    <submittedName>
        <fullName evidence="1">Uncharacterized protein</fullName>
    </submittedName>
</protein>
<accession>A0A0R1MD10</accession>
<evidence type="ECO:0000313" key="2">
    <source>
        <dbReference type="Proteomes" id="UP000051448"/>
    </source>
</evidence>
<dbReference type="EMBL" id="AZDX01000032">
    <property type="protein sequence ID" value="KRL06077.1"/>
    <property type="molecule type" value="Genomic_DNA"/>
</dbReference>
<gene>
    <name evidence="1" type="ORF">FC92_GL001184</name>
</gene>
<dbReference type="AlphaFoldDB" id="A0A0R1MD10"/>